<dbReference type="InterPro" id="IPR051057">
    <property type="entry name" value="PI-PLC_domain"/>
</dbReference>
<dbReference type="Proteomes" id="UP000001593">
    <property type="component" value="Unassembled WGS sequence"/>
</dbReference>
<dbReference type="Gene3D" id="3.20.20.190">
    <property type="entry name" value="Phosphatidylinositol (PI) phosphodiesterase"/>
    <property type="match status" value="1"/>
</dbReference>
<reference evidence="2 3" key="1">
    <citation type="journal article" date="2007" name="Science">
        <title>Sea anemone genome reveals ancestral eumetazoan gene repertoire and genomic organization.</title>
        <authorList>
            <person name="Putnam N.H."/>
            <person name="Srivastava M."/>
            <person name="Hellsten U."/>
            <person name="Dirks B."/>
            <person name="Chapman J."/>
            <person name="Salamov A."/>
            <person name="Terry A."/>
            <person name="Shapiro H."/>
            <person name="Lindquist E."/>
            <person name="Kapitonov V.V."/>
            <person name="Jurka J."/>
            <person name="Genikhovich G."/>
            <person name="Grigoriev I.V."/>
            <person name="Lucas S.M."/>
            <person name="Steele R.E."/>
            <person name="Finnerty J.R."/>
            <person name="Technau U."/>
            <person name="Martindale M.Q."/>
            <person name="Rokhsar D.S."/>
        </authorList>
    </citation>
    <scope>NUCLEOTIDE SEQUENCE [LARGE SCALE GENOMIC DNA]</scope>
    <source>
        <strain evidence="3">CH2 X CH6</strain>
    </source>
</reference>
<dbReference type="PANTHER" id="PTHR13593:SF113">
    <property type="entry name" value="SI:DKEY-266F7.9"/>
    <property type="match status" value="1"/>
</dbReference>
<gene>
    <name evidence="2" type="ORF">NEMVEDRAFT_v1g212503</name>
</gene>
<accession>A7SHU7</accession>
<sequence length="480" mass="54608">MVAFLVTHNAYSSGPRYAVWARNQRYSVRQQLLDGVRGLMLDIYPGWGEAEVTLCHETCFWGGATDLLDTLIVVRKFLENNPREVITIIFEDYLRNPTILKHVFDKAGVSRHVLDSSEWGNVYKNWPTLHEMRRLGRLVVFNNNGLKGFPYTEDNMWFYVRENRYGQPGLDTKTCVDRGESRLNADFSDNWSLVLVNWFGTATNPLNPCLNSFLKMKRKLATCAREFGQRANFVAVDYYESGEHGGAFKAVQWLNDQWKDLYNRHLKQVSGVKGPETRLNSLRYSDKLGSVFKSNYSKGVTLEEVYNDNGFRNSLGFLIPSNITKLISSPKEKDYRNVKGTNNTLGFVESYRDQIGDRDNISEVPKASTSFPDSSTNDYVSGSGEKEHKLNRISLMAALNEMIGTNQVEDTVEELGRNVSSSEHTMKLLRNNSQPHFGTVVARPAEATKKRNVSVNHIVSQNGQGYSNKTQYLTEIIDQI</sequence>
<dbReference type="PROSITE" id="PS50007">
    <property type="entry name" value="PIPLC_X_DOMAIN"/>
    <property type="match status" value="1"/>
</dbReference>
<dbReference type="EMBL" id="DS469663">
    <property type="protein sequence ID" value="EDO36715.1"/>
    <property type="molecule type" value="Genomic_DNA"/>
</dbReference>
<dbReference type="HOGENOM" id="CLU_568986_0_0_1"/>
<dbReference type="AlphaFoldDB" id="A7SHU7"/>
<dbReference type="KEGG" id="nve:5508156"/>
<dbReference type="eggNOG" id="ENOG502QR4B">
    <property type="taxonomic scope" value="Eukaryota"/>
</dbReference>
<protein>
    <submittedName>
        <fullName evidence="2">Uncharacterized protein</fullName>
    </submittedName>
</protein>
<dbReference type="InterPro" id="IPR017946">
    <property type="entry name" value="PLC-like_Pdiesterase_TIM-brl"/>
</dbReference>
<dbReference type="STRING" id="45351.A7SHU7"/>
<evidence type="ECO:0000256" key="1">
    <source>
        <dbReference type="SAM" id="MobiDB-lite"/>
    </source>
</evidence>
<name>A7SHU7_NEMVE</name>
<dbReference type="InParanoid" id="A7SHU7"/>
<evidence type="ECO:0000313" key="3">
    <source>
        <dbReference type="Proteomes" id="UP000001593"/>
    </source>
</evidence>
<feature type="compositionally biased region" description="Polar residues" evidence="1">
    <location>
        <begin position="367"/>
        <end position="380"/>
    </location>
</feature>
<organism evidence="2 3">
    <name type="scientific">Nematostella vectensis</name>
    <name type="common">Starlet sea anemone</name>
    <dbReference type="NCBI Taxonomy" id="45351"/>
    <lineage>
        <taxon>Eukaryota</taxon>
        <taxon>Metazoa</taxon>
        <taxon>Cnidaria</taxon>
        <taxon>Anthozoa</taxon>
        <taxon>Hexacorallia</taxon>
        <taxon>Actiniaria</taxon>
        <taxon>Edwardsiidae</taxon>
        <taxon>Nematostella</taxon>
    </lineage>
</organism>
<dbReference type="PANTHER" id="PTHR13593">
    <property type="match status" value="1"/>
</dbReference>
<dbReference type="GO" id="GO:0008081">
    <property type="term" value="F:phosphoric diester hydrolase activity"/>
    <property type="evidence" value="ECO:0000318"/>
    <property type="project" value="GO_Central"/>
</dbReference>
<proteinExistence type="predicted"/>
<feature type="region of interest" description="Disordered" evidence="1">
    <location>
        <begin position="358"/>
        <end position="385"/>
    </location>
</feature>
<dbReference type="Pfam" id="PF26178">
    <property type="entry name" value="PI-PLC_cat"/>
    <property type="match status" value="1"/>
</dbReference>
<evidence type="ECO:0000313" key="2">
    <source>
        <dbReference type="EMBL" id="EDO36715.1"/>
    </source>
</evidence>
<dbReference type="SUPFAM" id="SSF51695">
    <property type="entry name" value="PLC-like phosphodiesterases"/>
    <property type="match status" value="1"/>
</dbReference>
<keyword evidence="3" id="KW-1185">Reference proteome</keyword>
<dbReference type="GO" id="GO:0006629">
    <property type="term" value="P:lipid metabolic process"/>
    <property type="evidence" value="ECO:0007669"/>
    <property type="project" value="InterPro"/>
</dbReference>